<dbReference type="EMBL" id="MHLU01000173">
    <property type="protein sequence ID" value="OGZ16486.1"/>
    <property type="molecule type" value="Genomic_DNA"/>
</dbReference>
<evidence type="ECO:0000313" key="2">
    <source>
        <dbReference type="EMBL" id="OGZ16486.1"/>
    </source>
</evidence>
<feature type="transmembrane region" description="Helical" evidence="1">
    <location>
        <begin position="134"/>
        <end position="151"/>
    </location>
</feature>
<protein>
    <submittedName>
        <fullName evidence="2">Uncharacterized protein</fullName>
    </submittedName>
</protein>
<dbReference type="Proteomes" id="UP000178106">
    <property type="component" value="Unassembled WGS sequence"/>
</dbReference>
<name>A0A1G2DSG6_9BACT</name>
<reference evidence="2 3" key="1">
    <citation type="journal article" date="2016" name="Nat. Commun.">
        <title>Thousands of microbial genomes shed light on interconnected biogeochemical processes in an aquifer system.</title>
        <authorList>
            <person name="Anantharaman K."/>
            <person name="Brown C.T."/>
            <person name="Hug L.A."/>
            <person name="Sharon I."/>
            <person name="Castelle C.J."/>
            <person name="Probst A.J."/>
            <person name="Thomas B.C."/>
            <person name="Singh A."/>
            <person name="Wilkins M.J."/>
            <person name="Karaoz U."/>
            <person name="Brodie E.L."/>
            <person name="Williams K.H."/>
            <person name="Hubbard S.S."/>
            <person name="Banfield J.F."/>
        </authorList>
    </citation>
    <scope>NUCLEOTIDE SEQUENCE [LARGE SCALE GENOMIC DNA]</scope>
</reference>
<accession>A0A1G2DSG6</accession>
<feature type="transmembrane region" description="Helical" evidence="1">
    <location>
        <begin position="81"/>
        <end position="102"/>
    </location>
</feature>
<comment type="caution">
    <text evidence="2">The sequence shown here is derived from an EMBL/GenBank/DDBJ whole genome shotgun (WGS) entry which is preliminary data.</text>
</comment>
<gene>
    <name evidence="2" type="ORF">A2494_03965</name>
</gene>
<sequence>MAKLSSGVKAQKTPLYGKAEKPTYEGEGVAKTATNWLLFWLVAGVGIAKDLLDIVWSAVEALGVALTATVVGAVVGIPISFFAIGLSWMVSLTVFIITMVYFVYTKQSVMLRLVIMSISTIIGMIPIFKILPEATIGFFVGAFVATIAKTGKKIIGGVTGGAKKIIMGN</sequence>
<keyword evidence="1" id="KW-0472">Membrane</keyword>
<keyword evidence="1" id="KW-1133">Transmembrane helix</keyword>
<feature type="transmembrane region" description="Helical" evidence="1">
    <location>
        <begin position="54"/>
        <end position="75"/>
    </location>
</feature>
<keyword evidence="1" id="KW-0812">Transmembrane</keyword>
<evidence type="ECO:0000313" key="3">
    <source>
        <dbReference type="Proteomes" id="UP000178106"/>
    </source>
</evidence>
<feature type="transmembrane region" description="Helical" evidence="1">
    <location>
        <begin position="109"/>
        <end position="128"/>
    </location>
</feature>
<proteinExistence type="predicted"/>
<dbReference type="AlphaFoldDB" id="A0A1G2DSG6"/>
<organism evidence="2 3">
    <name type="scientific">Candidatus Lloydbacteria bacterium RIFOXYC12_FULL_46_25</name>
    <dbReference type="NCBI Taxonomy" id="1798670"/>
    <lineage>
        <taxon>Bacteria</taxon>
        <taxon>Candidatus Lloydiibacteriota</taxon>
    </lineage>
</organism>
<evidence type="ECO:0000256" key="1">
    <source>
        <dbReference type="SAM" id="Phobius"/>
    </source>
</evidence>